<keyword evidence="2" id="KW-1133">Transmembrane helix</keyword>
<proteinExistence type="predicted"/>
<name>A0A6L9EQN7_CLOBU</name>
<evidence type="ECO:0000256" key="1">
    <source>
        <dbReference type="SAM" id="Coils"/>
    </source>
</evidence>
<dbReference type="SUPFAM" id="SSF48371">
    <property type="entry name" value="ARM repeat"/>
    <property type="match status" value="1"/>
</dbReference>
<comment type="caution">
    <text evidence="3">The sequence shown here is derived from an EMBL/GenBank/DDBJ whole genome shotgun (WGS) entry which is preliminary data.</text>
</comment>
<dbReference type="EMBL" id="WOFV02000038">
    <property type="protein sequence ID" value="NAS18611.1"/>
    <property type="molecule type" value="Genomic_DNA"/>
</dbReference>
<dbReference type="Proteomes" id="UP000474042">
    <property type="component" value="Unassembled WGS sequence"/>
</dbReference>
<dbReference type="AlphaFoldDB" id="A0A6L9EQN7"/>
<sequence length="1222" mass="131628">MSDSVGKISLDLEVKSDLEKQINNMSNIIAKKMKTTTEKATSGVFDGIGKQTDDAMNNINNSIKAGLNKTSNAIRSTLTNAFAAVKNIKMPKMEFPKAQNVKVASQNTKTANTTRGPPKSNLNVEAVKAQISNLSATLDNVNAQIDLQQSKLADLKEAYRMAFNPNSKNKIQDQMLKTEQRINSLISKSDKLGFKLADLDGIFKTLGEVSSTTGEQIESVARKTKKFSSNANKGRNSANLFSNALKVLGNRSKSTGNSFKHANSGISMMVKSMFTWGIVFPMVIRGLSAIGTGLLNNLKTNQQFAKSLAQIQTNLMVAFTPIYQAILPAINSLMSALAKATAYIASFISALFGKTYQQSYEATQQLIDAKEAMGAYGDSAKKAAKEIKGLAGIDEINNLGTQGSDSESGAPTLTPPSMDMSVVDGETAAWVEKFKKILSDLFKPMKQAWDKEGKATMNALKYALSEIWQLIKDIGKSFMEVWTNGTGQKVCENILKVLQTIFKIVGDIAKAFDIAWNKGGLGTKLIQDIFNSLNSVLELLIDIGETFRNVWNSGIGVEICTNILQILDNIAVIIGQIATSFKNAWDSGLGVQIVTDILNLLNGCLRIIQEITTSFSKAWESNGDTICEGILLILDDIFGTLGDIANAWANAWENNGNGDALMNSLLELLGKIFTTIGDIGQGIRESIGTVAEDVFGALIQFCTDVSNGFGALADGLKIIWDNGGQHLFDGIVNLTAEVGELILKITGGAFKDASGIFKDILAPAIGEVFDVVGTLVDKLAEFTDWINNNKPLIDILSAALVGIGTALAGAKIASLLGEAVGALKIFGSAMKFVFSEGIIAGIVDLGGALVAAVGGWPIIIGAAIVAIGIVIYKNWDEISAWLSNAWQWISDTCAQIWGGIKDFLAQWGVDILAFIVGGPIALVGVEIAKHWDEVKEKTTEIWNSVSTWLGETWEGVKNTCSETWNNIKTSISDKWGEVKQGTEDTWNNLTSWLGTTWGNISTSASTKWEEIKVSISGKWDELKTKCSEVWENIKGVFDGVVTWIDNTFSVGWSNAWNGIKNTFKTIFDSLVNIAKKPLNLVITMVNAVISGVNKMIKALNNLNIDVPDWVPGIGGESFGFNFDTISPIPMLAKGGIVDSPTLAMVGEAGKEAVMPLENNTGWISDLAGQIASILGTGNNSVSTDQQGGDIVFMLDSSIIGRVALNELIKMRKQGKNVIKLIT</sequence>
<keyword evidence="1" id="KW-0175">Coiled coil</keyword>
<gene>
    <name evidence="3" type="ORF">GND98_012215</name>
</gene>
<evidence type="ECO:0000313" key="3">
    <source>
        <dbReference type="EMBL" id="NAS18611.1"/>
    </source>
</evidence>
<feature type="coiled-coil region" evidence="1">
    <location>
        <begin position="124"/>
        <end position="188"/>
    </location>
</feature>
<reference evidence="3 4" key="1">
    <citation type="submission" date="2020-01" db="EMBL/GenBank/DDBJ databases">
        <title>Genome sequence of a 1,3-propanediol producer, Clostridium butyricum S3.</title>
        <authorList>
            <person name="Zhou J."/>
        </authorList>
    </citation>
    <scope>NUCLEOTIDE SEQUENCE [LARGE SCALE GENOMIC DNA]</scope>
    <source>
        <strain evidence="3 4">S3</strain>
    </source>
</reference>
<keyword evidence="2" id="KW-0472">Membrane</keyword>
<protein>
    <submittedName>
        <fullName evidence="3">Uncharacterized protein</fullName>
    </submittedName>
</protein>
<dbReference type="InterPro" id="IPR016024">
    <property type="entry name" value="ARM-type_fold"/>
</dbReference>
<keyword evidence="2" id="KW-0812">Transmembrane</keyword>
<organism evidence="3 4">
    <name type="scientific">Clostridium butyricum</name>
    <dbReference type="NCBI Taxonomy" id="1492"/>
    <lineage>
        <taxon>Bacteria</taxon>
        <taxon>Bacillati</taxon>
        <taxon>Bacillota</taxon>
        <taxon>Clostridia</taxon>
        <taxon>Eubacteriales</taxon>
        <taxon>Clostridiaceae</taxon>
        <taxon>Clostridium</taxon>
    </lineage>
</organism>
<dbReference type="Gene3D" id="1.20.120.20">
    <property type="entry name" value="Apolipoprotein"/>
    <property type="match status" value="2"/>
</dbReference>
<evidence type="ECO:0000256" key="2">
    <source>
        <dbReference type="SAM" id="Phobius"/>
    </source>
</evidence>
<evidence type="ECO:0000313" key="4">
    <source>
        <dbReference type="Proteomes" id="UP000474042"/>
    </source>
</evidence>
<accession>A0A6L9EQN7</accession>
<feature type="transmembrane region" description="Helical" evidence="2">
    <location>
        <begin position="849"/>
        <end position="872"/>
    </location>
</feature>